<feature type="transmembrane region" description="Helical" evidence="1">
    <location>
        <begin position="21"/>
        <end position="40"/>
    </location>
</feature>
<keyword evidence="1" id="KW-0812">Transmembrane</keyword>
<keyword evidence="1" id="KW-0472">Membrane</keyword>
<proteinExistence type="predicted"/>
<feature type="transmembrane region" description="Helical" evidence="1">
    <location>
        <begin position="46"/>
        <end position="65"/>
    </location>
</feature>
<organism evidence="2 3">
    <name type="scientific">Candidatus Dormiibacter inghamiae</name>
    <dbReference type="NCBI Taxonomy" id="3127013"/>
    <lineage>
        <taxon>Bacteria</taxon>
        <taxon>Bacillati</taxon>
        <taxon>Candidatus Dormiibacterota</taxon>
        <taxon>Candidatus Dormibacteria</taxon>
        <taxon>Candidatus Dormibacterales</taxon>
        <taxon>Candidatus Dormibacteraceae</taxon>
        <taxon>Candidatus Dormiibacter</taxon>
    </lineage>
</organism>
<dbReference type="EMBL" id="JAEKNQ010000035">
    <property type="protein sequence ID" value="MBJ7603314.1"/>
    <property type="molecule type" value="Genomic_DNA"/>
</dbReference>
<comment type="caution">
    <text evidence="2">The sequence shown here is derived from an EMBL/GenBank/DDBJ whole genome shotgun (WGS) entry which is preliminary data.</text>
</comment>
<sequence>MRARVPQGVDLEDKLIFGLSPIRFGYLVIAVIGAFTVWGLQVLPGVVRAFCCLLMLLSGPVLAWGRVCGTRSDRLAWDCLVFLRRNHTLELAALEWRKAAVASRRLSEAASGTAELPLTTRPEGAHDTAPGSAQILQLPDVSEGSSVVDESSPGAASSILPGFGRELDLAAINRLAILEVAA</sequence>
<protein>
    <recommendedName>
        <fullName evidence="4">PrgI family protein</fullName>
    </recommendedName>
</protein>
<gene>
    <name evidence="2" type="ORF">JF888_09035</name>
</gene>
<evidence type="ECO:0000313" key="3">
    <source>
        <dbReference type="Proteomes" id="UP000620075"/>
    </source>
</evidence>
<dbReference type="AlphaFoldDB" id="A0A934KD85"/>
<keyword evidence="1" id="KW-1133">Transmembrane helix</keyword>
<name>A0A934KD85_9BACT</name>
<evidence type="ECO:0000256" key="1">
    <source>
        <dbReference type="SAM" id="Phobius"/>
    </source>
</evidence>
<dbReference type="Proteomes" id="UP000620075">
    <property type="component" value="Unassembled WGS sequence"/>
</dbReference>
<evidence type="ECO:0008006" key="4">
    <source>
        <dbReference type="Google" id="ProtNLM"/>
    </source>
</evidence>
<dbReference type="RefSeq" id="WP_338179125.1">
    <property type="nucleotide sequence ID" value="NZ_JAEKNQ010000035.1"/>
</dbReference>
<evidence type="ECO:0000313" key="2">
    <source>
        <dbReference type="EMBL" id="MBJ7603314.1"/>
    </source>
</evidence>
<reference evidence="2 3" key="1">
    <citation type="submission" date="2020-10" db="EMBL/GenBank/DDBJ databases">
        <title>Ca. Dormibacterota MAGs.</title>
        <authorList>
            <person name="Montgomery K."/>
        </authorList>
    </citation>
    <scope>NUCLEOTIDE SEQUENCE [LARGE SCALE GENOMIC DNA]</scope>
    <source>
        <strain evidence="2">SC8811_S16_3</strain>
    </source>
</reference>
<accession>A0A934KD85</accession>